<comment type="caution">
    <text evidence="1">The sequence shown here is derived from an EMBL/GenBank/DDBJ whole genome shotgun (WGS) entry which is preliminary data.</text>
</comment>
<organism evidence="1">
    <name type="scientific">marine sediment metagenome</name>
    <dbReference type="NCBI Taxonomy" id="412755"/>
    <lineage>
        <taxon>unclassified sequences</taxon>
        <taxon>metagenomes</taxon>
        <taxon>ecological metagenomes</taxon>
    </lineage>
</organism>
<dbReference type="EMBL" id="LAZR01047005">
    <property type="protein sequence ID" value="KKK95218.1"/>
    <property type="molecule type" value="Genomic_DNA"/>
</dbReference>
<gene>
    <name evidence="1" type="ORF">LCGC14_2675040</name>
</gene>
<proteinExistence type="predicted"/>
<evidence type="ECO:0000313" key="1">
    <source>
        <dbReference type="EMBL" id="KKK95218.1"/>
    </source>
</evidence>
<reference evidence="1" key="1">
    <citation type="journal article" date="2015" name="Nature">
        <title>Complex archaea that bridge the gap between prokaryotes and eukaryotes.</title>
        <authorList>
            <person name="Spang A."/>
            <person name="Saw J.H."/>
            <person name="Jorgensen S.L."/>
            <person name="Zaremba-Niedzwiedzka K."/>
            <person name="Martijn J."/>
            <person name="Lind A.E."/>
            <person name="van Eijk R."/>
            <person name="Schleper C."/>
            <person name="Guy L."/>
            <person name="Ettema T.J."/>
        </authorList>
    </citation>
    <scope>NUCLEOTIDE SEQUENCE</scope>
</reference>
<name>A0A0F8ZMZ4_9ZZZZ</name>
<dbReference type="AlphaFoldDB" id="A0A0F8ZMZ4"/>
<accession>A0A0F8ZMZ4</accession>
<sequence>MLQITEQARDEIATYIRNSIPKFNTVAEVAGIINHLASLKPIEKDKDKKKKDK</sequence>
<protein>
    <submittedName>
        <fullName evidence="1">Uncharacterized protein</fullName>
    </submittedName>
</protein>